<organism evidence="1 2">
    <name type="scientific">Postia placenta MAD-698-R-SB12</name>
    <dbReference type="NCBI Taxonomy" id="670580"/>
    <lineage>
        <taxon>Eukaryota</taxon>
        <taxon>Fungi</taxon>
        <taxon>Dikarya</taxon>
        <taxon>Basidiomycota</taxon>
        <taxon>Agaricomycotina</taxon>
        <taxon>Agaricomycetes</taxon>
        <taxon>Polyporales</taxon>
        <taxon>Adustoporiaceae</taxon>
        <taxon>Rhodonia</taxon>
    </lineage>
</organism>
<sequence>MNTVAMLNIYSSLPALCTYDNVEEARVFHFEDSLTLISTNESDEQQRLKRWEGGGIVSTQQGVHCDNTHCYLYGALRNLVVTSGSSASGWPPKAQCCSQDGIVEFSTVKYTKIEMLISPIVDKPSTSLPLEFAMALGIEEVYLLIEDDMGKYCASVARSWSPDGRRQLLAAAIEEEQRQTQELHDKLNEITSHRNEHVQQTESSALQQTYRRGEYCRFLRDR</sequence>
<dbReference type="EMBL" id="KZ110598">
    <property type="protein sequence ID" value="OSX61371.1"/>
    <property type="molecule type" value="Genomic_DNA"/>
</dbReference>
<proteinExistence type="predicted"/>
<dbReference type="AlphaFoldDB" id="A0A1X6MYB8"/>
<evidence type="ECO:0000313" key="1">
    <source>
        <dbReference type="EMBL" id="OSX61371.1"/>
    </source>
</evidence>
<evidence type="ECO:0000313" key="2">
    <source>
        <dbReference type="Proteomes" id="UP000194127"/>
    </source>
</evidence>
<dbReference type="GeneID" id="36321936"/>
<protein>
    <submittedName>
        <fullName evidence="1">Uncharacterized protein</fullName>
    </submittedName>
</protein>
<dbReference type="Proteomes" id="UP000194127">
    <property type="component" value="Unassembled WGS sequence"/>
</dbReference>
<name>A0A1X6MYB8_9APHY</name>
<accession>A0A1X6MYB8</accession>
<dbReference type="RefSeq" id="XP_024338165.1">
    <property type="nucleotide sequence ID" value="XM_024476986.1"/>
</dbReference>
<reference evidence="1 2" key="1">
    <citation type="submission" date="2017-04" db="EMBL/GenBank/DDBJ databases">
        <title>Genome Sequence of the Model Brown-Rot Fungus Postia placenta SB12.</title>
        <authorList>
            <consortium name="DOE Joint Genome Institute"/>
            <person name="Gaskell J."/>
            <person name="Kersten P."/>
            <person name="Larrondo L.F."/>
            <person name="Canessa P."/>
            <person name="Martinez D."/>
            <person name="Hibbett D."/>
            <person name="Schmoll M."/>
            <person name="Kubicek C.P."/>
            <person name="Martinez A.T."/>
            <person name="Yadav J."/>
            <person name="Master E."/>
            <person name="Magnuson J.K."/>
            <person name="James T."/>
            <person name="Yaver D."/>
            <person name="Berka R."/>
            <person name="Labutti K."/>
            <person name="Lipzen A."/>
            <person name="Aerts A."/>
            <person name="Barry K."/>
            <person name="Henrissat B."/>
            <person name="Blanchette R."/>
            <person name="Grigoriev I."/>
            <person name="Cullen D."/>
        </authorList>
    </citation>
    <scope>NUCLEOTIDE SEQUENCE [LARGE SCALE GENOMIC DNA]</scope>
    <source>
        <strain evidence="1 2">MAD-698-R-SB12</strain>
    </source>
</reference>
<keyword evidence="2" id="KW-1185">Reference proteome</keyword>
<gene>
    <name evidence="1" type="ORF">POSPLADRAFT_1034066</name>
</gene>